<gene>
    <name evidence="1" type="ORF">I7I52_00936</name>
</gene>
<sequence length="96" mass="11194">MLNQYSCEPARGNKQMRYVFCNIVNNLEFEPRCPCPLKWPQKMFLKKKKSSIELFRQDQRDENETEPPTVKRLSKRGCELRACGRVNGLGGESQVN</sequence>
<name>A0A8H8D6X3_AJECA</name>
<dbReference type="EMBL" id="JAEVHI010000001">
    <property type="protein sequence ID" value="KAG5303062.1"/>
    <property type="molecule type" value="Genomic_DNA"/>
</dbReference>
<proteinExistence type="predicted"/>
<organism evidence="1 2">
    <name type="scientific">Ajellomyces capsulatus</name>
    <name type="common">Darling's disease fungus</name>
    <name type="synonym">Histoplasma capsulatum</name>
    <dbReference type="NCBI Taxonomy" id="5037"/>
    <lineage>
        <taxon>Eukaryota</taxon>
        <taxon>Fungi</taxon>
        <taxon>Dikarya</taxon>
        <taxon>Ascomycota</taxon>
        <taxon>Pezizomycotina</taxon>
        <taxon>Eurotiomycetes</taxon>
        <taxon>Eurotiomycetidae</taxon>
        <taxon>Onygenales</taxon>
        <taxon>Ajellomycetaceae</taxon>
        <taxon>Histoplasma</taxon>
    </lineage>
</organism>
<dbReference type="Proteomes" id="UP000670092">
    <property type="component" value="Unassembled WGS sequence"/>
</dbReference>
<accession>A0A8H8D6X3</accession>
<evidence type="ECO:0000313" key="2">
    <source>
        <dbReference type="Proteomes" id="UP000670092"/>
    </source>
</evidence>
<reference evidence="1 2" key="1">
    <citation type="submission" date="2021-01" db="EMBL/GenBank/DDBJ databases">
        <title>Chromosome-level genome assembly of a human fungal pathogen reveals clustering of transcriptionally co-regulated genes.</title>
        <authorList>
            <person name="Voorhies M."/>
            <person name="Cohen S."/>
            <person name="Shea T.P."/>
            <person name="Petrus S."/>
            <person name="Munoz J.F."/>
            <person name="Poplawski S."/>
            <person name="Goldman W.E."/>
            <person name="Michael T."/>
            <person name="Cuomo C.A."/>
            <person name="Sil A."/>
            <person name="Beyhan S."/>
        </authorList>
    </citation>
    <scope>NUCLEOTIDE SEQUENCE [LARGE SCALE GENOMIC DNA]</scope>
    <source>
        <strain evidence="1 2">G184AR</strain>
    </source>
</reference>
<comment type="caution">
    <text evidence="1">The sequence shown here is derived from an EMBL/GenBank/DDBJ whole genome shotgun (WGS) entry which is preliminary data.</text>
</comment>
<dbReference type="AlphaFoldDB" id="A0A8H8D6X3"/>
<protein>
    <submittedName>
        <fullName evidence="1">Uncharacterized protein</fullName>
    </submittedName>
</protein>
<evidence type="ECO:0000313" key="1">
    <source>
        <dbReference type="EMBL" id="KAG5303062.1"/>
    </source>
</evidence>
<dbReference type="VEuPathDB" id="FungiDB:I7I52_00936"/>